<dbReference type="GO" id="GO:0023052">
    <property type="term" value="P:signaling"/>
    <property type="evidence" value="ECO:0007669"/>
    <property type="project" value="UniProtKB-ARBA"/>
</dbReference>
<dbReference type="InterPro" id="IPR051513">
    <property type="entry name" value="Tectonin_beta-prop"/>
</dbReference>
<feature type="domain" description="F5/8 type C" evidence="16">
    <location>
        <begin position="861"/>
        <end position="1002"/>
    </location>
</feature>
<dbReference type="GO" id="GO:0005509">
    <property type="term" value="F:calcium ion binding"/>
    <property type="evidence" value="ECO:0007669"/>
    <property type="project" value="InterPro"/>
</dbReference>
<dbReference type="SUPFAM" id="SSF49785">
    <property type="entry name" value="Galactose-binding domain-like"/>
    <property type="match status" value="1"/>
</dbReference>
<reference evidence="18" key="1">
    <citation type="journal article" date="2008" name="Nature">
        <title>The amphioxus genome and the evolution of the chordate karyotype.</title>
        <authorList>
            <consortium name="US DOE Joint Genome Institute (JGI-PGF)"/>
            <person name="Putnam N.H."/>
            <person name="Butts T."/>
            <person name="Ferrier D.E.K."/>
            <person name="Furlong R.F."/>
            <person name="Hellsten U."/>
            <person name="Kawashima T."/>
            <person name="Robinson-Rechavi M."/>
            <person name="Shoguchi E."/>
            <person name="Terry A."/>
            <person name="Yu J.-K."/>
            <person name="Benito-Gutierrez E.L."/>
            <person name="Dubchak I."/>
            <person name="Garcia-Fernandez J."/>
            <person name="Gibson-Brown J.J."/>
            <person name="Grigoriev I.V."/>
            <person name="Horton A.C."/>
            <person name="de Jong P.J."/>
            <person name="Jurka J."/>
            <person name="Kapitonov V.V."/>
            <person name="Kohara Y."/>
            <person name="Kuroki Y."/>
            <person name="Lindquist E."/>
            <person name="Lucas S."/>
            <person name="Osoegawa K."/>
            <person name="Pennacchio L.A."/>
            <person name="Salamov A.A."/>
            <person name="Satou Y."/>
            <person name="Sauka-Spengler T."/>
            <person name="Schmutz J."/>
            <person name="Shin-I T."/>
            <person name="Toyoda A."/>
            <person name="Bronner-Fraser M."/>
            <person name="Fujiyama A."/>
            <person name="Holland L.Z."/>
            <person name="Holland P.W.H."/>
            <person name="Satoh N."/>
            <person name="Rokhsar D.S."/>
        </authorList>
    </citation>
    <scope>NUCLEOTIDE SEQUENCE [LARGE SCALE GENOMIC DNA]</scope>
    <source>
        <strain evidence="18">S238N-H82</strain>
        <tissue evidence="18">Testes</tissue>
    </source>
</reference>
<evidence type="ECO:0000256" key="2">
    <source>
        <dbReference type="ARBA" id="ARBA00022475"/>
    </source>
</evidence>
<dbReference type="FunFam" id="2.10.25.10:FF:000391">
    <property type="entry name" value="Weary, isoform C"/>
    <property type="match status" value="1"/>
</dbReference>
<dbReference type="InterPro" id="IPR008979">
    <property type="entry name" value="Galactose-bd-like_sf"/>
</dbReference>
<dbReference type="Pfam" id="PF00754">
    <property type="entry name" value="F5_F8_type_C"/>
    <property type="match status" value="1"/>
</dbReference>
<dbReference type="GO" id="GO:0007154">
    <property type="term" value="P:cell communication"/>
    <property type="evidence" value="ECO:0007669"/>
    <property type="project" value="UniProtKB-ARBA"/>
</dbReference>
<dbReference type="GO" id="GO:0030246">
    <property type="term" value="F:carbohydrate binding"/>
    <property type="evidence" value="ECO:0007669"/>
    <property type="project" value="UniProtKB-KW"/>
</dbReference>
<evidence type="ECO:0000256" key="10">
    <source>
        <dbReference type="ARBA" id="ARBA00023136"/>
    </source>
</evidence>
<evidence type="ECO:0000256" key="12">
    <source>
        <dbReference type="ARBA" id="ARBA00023180"/>
    </source>
</evidence>
<comment type="subcellular location">
    <subcellularLocation>
        <location evidence="1">Cell membrane</location>
        <topology evidence="1">Single-pass type I membrane protein</topology>
    </subcellularLocation>
</comment>
<evidence type="ECO:0000256" key="13">
    <source>
        <dbReference type="ARBA" id="ARBA00038331"/>
    </source>
</evidence>
<comment type="caution">
    <text evidence="14">Lacks conserved residue(s) required for the propagation of feature annotation.</text>
</comment>
<evidence type="ECO:0000259" key="17">
    <source>
        <dbReference type="PROSITE" id="PS50026"/>
    </source>
</evidence>
<feature type="region of interest" description="Disordered" evidence="15">
    <location>
        <begin position="1006"/>
        <end position="1038"/>
    </location>
</feature>
<name>C3Z235_BRAFL</name>
<dbReference type="Pfam" id="PF06462">
    <property type="entry name" value="Hyd_WA"/>
    <property type="match status" value="1"/>
</dbReference>
<dbReference type="eggNOG" id="KOG3669">
    <property type="taxonomic scope" value="Eukaryota"/>
</dbReference>
<feature type="region of interest" description="Disordered" evidence="15">
    <location>
        <begin position="1051"/>
        <end position="1121"/>
    </location>
</feature>
<dbReference type="InterPro" id="IPR006624">
    <property type="entry name" value="Beta-propeller_rpt_TECPR"/>
</dbReference>
<evidence type="ECO:0000313" key="18">
    <source>
        <dbReference type="EMBL" id="EEN53552.1"/>
    </source>
</evidence>
<gene>
    <name evidence="18" type="ORF">BRAFLDRAFT_78909</name>
</gene>
<dbReference type="InterPro" id="IPR000742">
    <property type="entry name" value="EGF"/>
</dbReference>
<dbReference type="Gene3D" id="2.60.120.260">
    <property type="entry name" value="Galactose-binding domain-like"/>
    <property type="match status" value="1"/>
</dbReference>
<dbReference type="CDD" id="cd00054">
    <property type="entry name" value="EGF_CA"/>
    <property type="match status" value="1"/>
</dbReference>
<evidence type="ECO:0000256" key="4">
    <source>
        <dbReference type="ARBA" id="ARBA00022692"/>
    </source>
</evidence>
<dbReference type="SMART" id="SM00231">
    <property type="entry name" value="FA58C"/>
    <property type="match status" value="1"/>
</dbReference>
<feature type="compositionally biased region" description="Low complexity" evidence="15">
    <location>
        <begin position="1015"/>
        <end position="1038"/>
    </location>
</feature>
<keyword evidence="2" id="KW-1003">Cell membrane</keyword>
<accession>C3Z235</accession>
<sequence>MTSYTMTGDTHEGRPVYYSNATCDFLYYKCGDHLQWCVGRQIGGAFRGVFAIDSHLYADKINGTFFLWDGEQFRENSDVKIACSDDAPAGAVVPQPVSNTTDCTRVRLQGDDTYQSSRMTTYTMTDLTSGGRPVYVSDTDSRDFLFFFRDQNRWWVGRTIGQAHGGAYVYDCAMTPDQTRPVWYLYDGSQWHFVPSVHATCVALPPLMPSFYGFDIYKVLVTGSMLSANLRTACESQGMQTVCYQANEESNAGYWHSYCQTIPVGTGVSSAEKSQQVLAHHLCGTLDPKPCEQLYDTFVAIRGWRTNDGACGVSSSSWCLEGNSLSNKYALCAKAVQTTTPPPTTLPSTTSTAVTSTVLSSTAGVAVASTTALPPLMPSFYGFDIYKVPVSGSMLSANLRTACESQGMQTVCYQANEESNAGYWLSYCQTIPVGTGVSSAQKSQQILAHHLCGTLDPKPCEQLYDTFVAIRGWRTNDGACGVSSSSWCLEGNSLSNKYALCAKALQTTTPPLTTPAGTTSTAATSTVLASTAGAVIATTTEAKAVWQQVEGGLKFVSVGQSGVWGVNSNDRILYRTGTYDNEASPGSGWVYIDGRLKQISSGNNIVWGVNSNDDIYMRSGISSSLPQGINWSHITGKLKQVHVSSTSNQVWGVDSGDNIFRRTGVTTSNPAGANWEQIIEARSLKFVSVGQAGVWGVSSNDQIYYRTGTFGNETSPGNAWLLVSGSLNQISSGNGEVWGVDINNRVFVRRGISAGTPQGTNWELIEGSMNFKEVYISSSSNQVWGVDTADNVYQLQAVQTTTPPPTTPASTIPTEFTSTVLSSTAGAAVASTTDNVGPCASSPCANLGTCVEVTAGFQCQCTLDYVGTRCEANSQISASSHKTGYEAWRGRLSGSRAWEPASANTNQWLQVSFTTKTIITGIQTQGLWGYHVKSYMLLYGDTEDGLSTFQESGANSDKIFNANSDGTTVVRHDLNQPIITSILRVNPRTYQGLRLRMELLGCEAIQYTTPPPTTPSASTTAGADVPTTSATITSSPNTTAAASSAINLSTTGGAVATSTPSSSPAPNATAASSDAETITSAPSTLTTDTKTGANATVGRSTAGAAVTSTTPRNSTAEDSSTVLLSTSASGTAATTLSGPTTNDTVQVNNTVKSAITETATTTGSAPTMPETNATADASTTAGAAVPTTPGGIL</sequence>
<keyword evidence="9" id="KW-1133">Transmembrane helix</keyword>
<keyword evidence="8" id="KW-0106">Calcium</keyword>
<dbReference type="SUPFAM" id="SSF57196">
    <property type="entry name" value="EGF/Laminin"/>
    <property type="match status" value="1"/>
</dbReference>
<dbReference type="Pfam" id="PF00008">
    <property type="entry name" value="EGF"/>
    <property type="match status" value="1"/>
</dbReference>
<protein>
    <recommendedName>
        <fullName evidence="19">EGF-like domain-containing protein</fullName>
    </recommendedName>
</protein>
<dbReference type="GO" id="GO:0005886">
    <property type="term" value="C:plasma membrane"/>
    <property type="evidence" value="ECO:0007669"/>
    <property type="project" value="UniProtKB-SubCell"/>
</dbReference>
<feature type="region of interest" description="Disordered" evidence="15">
    <location>
        <begin position="1159"/>
        <end position="1193"/>
    </location>
</feature>
<dbReference type="PANTHER" id="PTHR23250:SF3">
    <property type="entry name" value="FISH-EGG LECTIN-LIKE ISOFORM X1-RELATED"/>
    <property type="match status" value="1"/>
</dbReference>
<dbReference type="PROSITE" id="PS50026">
    <property type="entry name" value="EGF_3"/>
    <property type="match status" value="1"/>
</dbReference>
<keyword evidence="4" id="KW-0812">Transmembrane</keyword>
<evidence type="ECO:0008006" key="19">
    <source>
        <dbReference type="Google" id="ProtNLM"/>
    </source>
</evidence>
<feature type="compositionally biased region" description="Polar residues" evidence="15">
    <location>
        <begin position="1106"/>
        <end position="1118"/>
    </location>
</feature>
<evidence type="ECO:0000256" key="14">
    <source>
        <dbReference type="PROSITE-ProRule" id="PRU00076"/>
    </source>
</evidence>
<evidence type="ECO:0000256" key="11">
    <source>
        <dbReference type="ARBA" id="ARBA00023157"/>
    </source>
</evidence>
<feature type="domain" description="EGF-like" evidence="17">
    <location>
        <begin position="835"/>
        <end position="871"/>
    </location>
</feature>
<evidence type="ECO:0000256" key="6">
    <source>
        <dbReference type="ARBA" id="ARBA00022734"/>
    </source>
</evidence>
<keyword evidence="3 14" id="KW-0245">EGF-like domain</keyword>
<dbReference type="SMART" id="SM00179">
    <property type="entry name" value="EGF_CA"/>
    <property type="match status" value="1"/>
</dbReference>
<keyword evidence="11 14" id="KW-1015">Disulfide bond</keyword>
<evidence type="ECO:0000259" key="16">
    <source>
        <dbReference type="PROSITE" id="PS50022"/>
    </source>
</evidence>
<dbReference type="PROSITE" id="PS00022">
    <property type="entry name" value="EGF_1"/>
    <property type="match status" value="1"/>
</dbReference>
<keyword evidence="6" id="KW-0430">Lectin</keyword>
<feature type="compositionally biased region" description="Polar residues" evidence="15">
    <location>
        <begin position="1076"/>
        <end position="1099"/>
    </location>
</feature>
<keyword evidence="7" id="KW-0677">Repeat</keyword>
<dbReference type="CDD" id="cd00057">
    <property type="entry name" value="FA58C"/>
    <property type="match status" value="1"/>
</dbReference>
<evidence type="ECO:0000256" key="15">
    <source>
        <dbReference type="SAM" id="MobiDB-lite"/>
    </source>
</evidence>
<evidence type="ECO:0000256" key="5">
    <source>
        <dbReference type="ARBA" id="ARBA00022729"/>
    </source>
</evidence>
<keyword evidence="12" id="KW-0325">Glycoprotein</keyword>
<dbReference type="InParanoid" id="C3Z235"/>
<evidence type="ECO:0000256" key="7">
    <source>
        <dbReference type="ARBA" id="ARBA00022737"/>
    </source>
</evidence>
<dbReference type="SMART" id="SM00181">
    <property type="entry name" value="EGF"/>
    <property type="match status" value="1"/>
</dbReference>
<keyword evidence="10" id="KW-0472">Membrane</keyword>
<evidence type="ECO:0000256" key="3">
    <source>
        <dbReference type="ARBA" id="ARBA00022536"/>
    </source>
</evidence>
<dbReference type="PROSITE" id="PS50022">
    <property type="entry name" value="FA58C_3"/>
    <property type="match status" value="1"/>
</dbReference>
<evidence type="ECO:0000256" key="9">
    <source>
        <dbReference type="ARBA" id="ARBA00022989"/>
    </source>
</evidence>
<dbReference type="AlphaFoldDB" id="C3Z235"/>
<feature type="disulfide bond" evidence="14">
    <location>
        <begin position="861"/>
        <end position="870"/>
    </location>
</feature>
<dbReference type="Pfam" id="PF19193">
    <property type="entry name" value="Tectonin"/>
    <property type="match status" value="1"/>
</dbReference>
<dbReference type="SMART" id="SM00706">
    <property type="entry name" value="TECPR"/>
    <property type="match status" value="6"/>
</dbReference>
<feature type="compositionally biased region" description="Low complexity" evidence="15">
    <location>
        <begin position="1051"/>
        <end position="1075"/>
    </location>
</feature>
<keyword evidence="5" id="KW-0732">Signal</keyword>
<evidence type="ECO:0000256" key="8">
    <source>
        <dbReference type="ARBA" id="ARBA00022837"/>
    </source>
</evidence>
<dbReference type="InterPro" id="IPR000421">
    <property type="entry name" value="FA58C"/>
</dbReference>
<evidence type="ECO:0000256" key="1">
    <source>
        <dbReference type="ARBA" id="ARBA00004251"/>
    </source>
</evidence>
<organism>
    <name type="scientific">Branchiostoma floridae</name>
    <name type="common">Florida lancelet</name>
    <name type="synonym">Amphioxus</name>
    <dbReference type="NCBI Taxonomy" id="7739"/>
    <lineage>
        <taxon>Eukaryota</taxon>
        <taxon>Metazoa</taxon>
        <taxon>Chordata</taxon>
        <taxon>Cephalochordata</taxon>
        <taxon>Leptocardii</taxon>
        <taxon>Amphioxiformes</taxon>
        <taxon>Branchiostomatidae</taxon>
        <taxon>Branchiostoma</taxon>
    </lineage>
</organism>
<comment type="similarity">
    <text evidence="13">Belongs to the tectonin family.</text>
</comment>
<dbReference type="EMBL" id="GG666573">
    <property type="protein sequence ID" value="EEN53552.1"/>
    <property type="molecule type" value="Genomic_DNA"/>
</dbReference>
<proteinExistence type="inferred from homology"/>
<dbReference type="Gene3D" id="2.10.25.10">
    <property type="entry name" value="Laminin"/>
    <property type="match status" value="1"/>
</dbReference>
<dbReference type="PROSITE" id="PS01285">
    <property type="entry name" value="FA58C_1"/>
    <property type="match status" value="1"/>
</dbReference>
<dbReference type="PANTHER" id="PTHR23250">
    <property type="entry name" value="DYSFERLIN-RELATED"/>
    <property type="match status" value="1"/>
</dbReference>
<dbReference type="InterPro" id="IPR001881">
    <property type="entry name" value="EGF-like_Ca-bd_dom"/>
</dbReference>